<name>A0ACC0AN79_CATRO</name>
<organism evidence="1 2">
    <name type="scientific">Catharanthus roseus</name>
    <name type="common">Madagascar periwinkle</name>
    <name type="synonym">Vinca rosea</name>
    <dbReference type="NCBI Taxonomy" id="4058"/>
    <lineage>
        <taxon>Eukaryota</taxon>
        <taxon>Viridiplantae</taxon>
        <taxon>Streptophyta</taxon>
        <taxon>Embryophyta</taxon>
        <taxon>Tracheophyta</taxon>
        <taxon>Spermatophyta</taxon>
        <taxon>Magnoliopsida</taxon>
        <taxon>eudicotyledons</taxon>
        <taxon>Gunneridae</taxon>
        <taxon>Pentapetalae</taxon>
        <taxon>asterids</taxon>
        <taxon>lamiids</taxon>
        <taxon>Gentianales</taxon>
        <taxon>Apocynaceae</taxon>
        <taxon>Rauvolfioideae</taxon>
        <taxon>Vinceae</taxon>
        <taxon>Catharanthinae</taxon>
        <taxon>Catharanthus</taxon>
    </lineage>
</organism>
<reference evidence="2" key="1">
    <citation type="journal article" date="2023" name="Nat. Plants">
        <title>Single-cell RNA sequencing provides a high-resolution roadmap for understanding the multicellular compartmentation of specialized metabolism.</title>
        <authorList>
            <person name="Sun S."/>
            <person name="Shen X."/>
            <person name="Li Y."/>
            <person name="Li Y."/>
            <person name="Wang S."/>
            <person name="Li R."/>
            <person name="Zhang H."/>
            <person name="Shen G."/>
            <person name="Guo B."/>
            <person name="Wei J."/>
            <person name="Xu J."/>
            <person name="St-Pierre B."/>
            <person name="Chen S."/>
            <person name="Sun C."/>
        </authorList>
    </citation>
    <scope>NUCLEOTIDE SEQUENCE [LARGE SCALE GENOMIC DNA]</scope>
</reference>
<sequence>MAMLLFFVFALLSTPMSSYARILYEGKNINSLTLFHELGFQLHKRDQMSFVDSKREVPGGPNPRHNYYQPGTNSHYHLATTNSDASKFQDGVSRDAPSGSDPHYHLVARSPTLPIYP</sequence>
<gene>
    <name evidence="1" type="ORF">M9H77_21138</name>
</gene>
<evidence type="ECO:0000313" key="2">
    <source>
        <dbReference type="Proteomes" id="UP001060085"/>
    </source>
</evidence>
<keyword evidence="2" id="KW-1185">Reference proteome</keyword>
<comment type="caution">
    <text evidence="1">The sequence shown here is derived from an EMBL/GenBank/DDBJ whole genome shotgun (WGS) entry which is preliminary data.</text>
</comment>
<protein>
    <submittedName>
        <fullName evidence="1">Uncharacterized protein</fullName>
    </submittedName>
</protein>
<proteinExistence type="predicted"/>
<dbReference type="Proteomes" id="UP001060085">
    <property type="component" value="Linkage Group LG05"/>
</dbReference>
<dbReference type="EMBL" id="CM044705">
    <property type="protein sequence ID" value="KAI5661815.1"/>
    <property type="molecule type" value="Genomic_DNA"/>
</dbReference>
<evidence type="ECO:0000313" key="1">
    <source>
        <dbReference type="EMBL" id="KAI5661815.1"/>
    </source>
</evidence>
<accession>A0ACC0AN79</accession>